<sequence>MDPETIRMKGKGDTFKERVPGRRSHERGQTLREEGPAEPIKGEDRCSSTG</sequence>
<feature type="compositionally biased region" description="Basic and acidic residues" evidence="1">
    <location>
        <begin position="26"/>
        <end position="50"/>
    </location>
</feature>
<dbReference type="InParanoid" id="M4B933"/>
<reference evidence="3" key="1">
    <citation type="journal article" date="2010" name="Science">
        <title>Signatures of adaptation to obligate biotrophy in the Hyaloperonospora arabidopsidis genome.</title>
        <authorList>
            <person name="Baxter L."/>
            <person name="Tripathy S."/>
            <person name="Ishaque N."/>
            <person name="Boot N."/>
            <person name="Cabral A."/>
            <person name="Kemen E."/>
            <person name="Thines M."/>
            <person name="Ah-Fong A."/>
            <person name="Anderson R."/>
            <person name="Badejoko W."/>
            <person name="Bittner-Eddy P."/>
            <person name="Boore J.L."/>
            <person name="Chibucos M.C."/>
            <person name="Coates M."/>
            <person name="Dehal P."/>
            <person name="Delehaunty K."/>
            <person name="Dong S."/>
            <person name="Downton P."/>
            <person name="Dumas B."/>
            <person name="Fabro G."/>
            <person name="Fronick C."/>
            <person name="Fuerstenberg S.I."/>
            <person name="Fulton L."/>
            <person name="Gaulin E."/>
            <person name="Govers F."/>
            <person name="Hughes L."/>
            <person name="Humphray S."/>
            <person name="Jiang R.H."/>
            <person name="Judelson H."/>
            <person name="Kamoun S."/>
            <person name="Kyung K."/>
            <person name="Meijer H."/>
            <person name="Minx P."/>
            <person name="Morris P."/>
            <person name="Nelson J."/>
            <person name="Phuntumart V."/>
            <person name="Qutob D."/>
            <person name="Rehmany A."/>
            <person name="Rougon-Cardoso A."/>
            <person name="Ryden P."/>
            <person name="Torto-Alalibo T."/>
            <person name="Studholme D."/>
            <person name="Wang Y."/>
            <person name="Win J."/>
            <person name="Wood J."/>
            <person name="Clifton S.W."/>
            <person name="Rogers J."/>
            <person name="Van den Ackerveken G."/>
            <person name="Jones J.D."/>
            <person name="McDowell J.M."/>
            <person name="Beynon J."/>
            <person name="Tyler B.M."/>
        </authorList>
    </citation>
    <scope>NUCLEOTIDE SEQUENCE [LARGE SCALE GENOMIC DNA]</scope>
    <source>
        <strain evidence="3">Emoy2</strain>
    </source>
</reference>
<organism evidence="2 3">
    <name type="scientific">Hyaloperonospora arabidopsidis (strain Emoy2)</name>
    <name type="common">Downy mildew agent</name>
    <name type="synonym">Peronospora arabidopsidis</name>
    <dbReference type="NCBI Taxonomy" id="559515"/>
    <lineage>
        <taxon>Eukaryota</taxon>
        <taxon>Sar</taxon>
        <taxon>Stramenopiles</taxon>
        <taxon>Oomycota</taxon>
        <taxon>Peronosporomycetes</taxon>
        <taxon>Peronosporales</taxon>
        <taxon>Peronosporaceae</taxon>
        <taxon>Hyaloperonospora</taxon>
    </lineage>
</organism>
<evidence type="ECO:0000313" key="3">
    <source>
        <dbReference type="Proteomes" id="UP000011713"/>
    </source>
</evidence>
<dbReference type="EnsemblProtists" id="HpaT802792">
    <property type="protein sequence ID" value="HpaP802792"/>
    <property type="gene ID" value="HpaG802792"/>
</dbReference>
<evidence type="ECO:0000313" key="2">
    <source>
        <dbReference type="EnsemblProtists" id="HpaP802792"/>
    </source>
</evidence>
<feature type="compositionally biased region" description="Basic and acidic residues" evidence="1">
    <location>
        <begin position="1"/>
        <end position="20"/>
    </location>
</feature>
<evidence type="ECO:0000256" key="1">
    <source>
        <dbReference type="SAM" id="MobiDB-lite"/>
    </source>
</evidence>
<protein>
    <submittedName>
        <fullName evidence="2">Uncharacterized protein</fullName>
    </submittedName>
</protein>
<accession>M4B933</accession>
<proteinExistence type="predicted"/>
<dbReference type="VEuPathDB" id="FungiDB:HpaG802792"/>
<dbReference type="EMBL" id="JH598009">
    <property type="status" value="NOT_ANNOTATED_CDS"/>
    <property type="molecule type" value="Genomic_DNA"/>
</dbReference>
<reference evidence="2" key="2">
    <citation type="submission" date="2015-06" db="UniProtKB">
        <authorList>
            <consortium name="EnsemblProtists"/>
        </authorList>
    </citation>
    <scope>IDENTIFICATION</scope>
    <source>
        <strain evidence="2">Emoy2</strain>
    </source>
</reference>
<feature type="region of interest" description="Disordered" evidence="1">
    <location>
        <begin position="1"/>
        <end position="50"/>
    </location>
</feature>
<dbReference type="Proteomes" id="UP000011713">
    <property type="component" value="Unassembled WGS sequence"/>
</dbReference>
<name>M4B933_HYAAE</name>
<dbReference type="AlphaFoldDB" id="M4B933"/>
<dbReference type="HOGENOM" id="CLU_3128288_0_0_1"/>
<keyword evidence="3" id="KW-1185">Reference proteome</keyword>